<evidence type="ECO:0000256" key="3">
    <source>
        <dbReference type="ARBA" id="ARBA00012338"/>
    </source>
</evidence>
<reference evidence="10 11" key="1">
    <citation type="submission" date="2019-01" db="EMBL/GenBank/DDBJ databases">
        <authorList>
            <person name="Chen W.-M."/>
        </authorList>
    </citation>
    <scope>NUCLEOTIDE SEQUENCE [LARGE SCALE GENOMIC DNA]</scope>
    <source>
        <strain evidence="10 11">CCP-18</strain>
    </source>
</reference>
<evidence type="ECO:0000313" key="11">
    <source>
        <dbReference type="Proteomes" id="UP000288587"/>
    </source>
</evidence>
<dbReference type="EC" id="4.3.2.1" evidence="3 7"/>
<dbReference type="InterPro" id="IPR000362">
    <property type="entry name" value="Fumarate_lyase_fam"/>
</dbReference>
<comment type="subcellular location">
    <subcellularLocation>
        <location evidence="7">Cytoplasm</location>
    </subcellularLocation>
</comment>
<comment type="similarity">
    <text evidence="7">Belongs to the lyase 1 family. Argininosuccinate lyase subfamily.</text>
</comment>
<evidence type="ECO:0000259" key="9">
    <source>
        <dbReference type="Pfam" id="PF14698"/>
    </source>
</evidence>
<dbReference type="InterPro" id="IPR024083">
    <property type="entry name" value="Fumarase/histidase_N"/>
</dbReference>
<evidence type="ECO:0000259" key="8">
    <source>
        <dbReference type="Pfam" id="PF00206"/>
    </source>
</evidence>
<dbReference type="PRINTS" id="PR00149">
    <property type="entry name" value="FUMRATELYASE"/>
</dbReference>
<dbReference type="GO" id="GO:0004056">
    <property type="term" value="F:argininosuccinate lyase activity"/>
    <property type="evidence" value="ECO:0007669"/>
    <property type="project" value="UniProtKB-UniRule"/>
</dbReference>
<comment type="pathway">
    <text evidence="2 7">Amino-acid biosynthesis; L-arginine biosynthesis; L-arginine from L-ornithine and carbamoyl phosphate: step 3/3.</text>
</comment>
<gene>
    <name evidence="7 10" type="primary">argH</name>
    <name evidence="10" type="ORF">EOD73_05145</name>
</gene>
<feature type="domain" description="Argininosuccinate lyase C-terminal" evidence="9">
    <location>
        <begin position="372"/>
        <end position="440"/>
    </location>
</feature>
<sequence length="467" mass="51343">MSHDPLANKANAWSALFAEPVSELVQRYTASVGFDQRLWAADIQGSLAHAEMLHAQGLISAQDWADIQRGMAQIREEIASGQFEWKLALEDVHLNLEARLTELVGQAGKRLHTGRSRNDQVATDVRLWLRGEIDGLLTLLTQLQAVLVERAEANAEVVMPGFTHLQVAQPVTLGHHLLAYVEMFARDHERLSDVRRRVNRLPLGAAALAGTPYPLDRERVARTLGMDGVCQNSLDAVSDRDFAIEFTAAASLAMVHISRLSEELVLWMSQNFGFVTLPDRFCTGSSIMPQKKNPDVPELARGKTGRVVGHLMGLITLMKGQPLAYNKDNQEDKEPLFDTVDTLRDTLRIFVDMMAGLQARPENLRAAAQRGHATATDLADYLVREKGIPFRDAHETVAHAVRLASERGLELAALSLEDLQAIEPRIGADVFGPLSLEGSLAARKVLGGTAPEQVRAQVARHKARLAG</sequence>
<evidence type="ECO:0000256" key="1">
    <source>
        <dbReference type="ARBA" id="ARBA00000985"/>
    </source>
</evidence>
<dbReference type="GO" id="GO:0005829">
    <property type="term" value="C:cytosol"/>
    <property type="evidence" value="ECO:0007669"/>
    <property type="project" value="TreeGrafter"/>
</dbReference>
<protein>
    <recommendedName>
        <fullName evidence="3 7">Argininosuccinate lyase</fullName>
        <shortName evidence="7">ASAL</shortName>
        <ecNumber evidence="3 7">4.3.2.1</ecNumber>
    </recommendedName>
    <alternativeName>
        <fullName evidence="7">Arginosuccinase</fullName>
    </alternativeName>
</protein>
<dbReference type="InterPro" id="IPR029419">
    <property type="entry name" value="Arg_succ_lyase_C"/>
</dbReference>
<dbReference type="PRINTS" id="PR00145">
    <property type="entry name" value="ARGSUCLYASE"/>
</dbReference>
<dbReference type="RefSeq" id="WP_127681478.1">
    <property type="nucleotide sequence ID" value="NZ_SACM01000001.1"/>
</dbReference>
<dbReference type="Proteomes" id="UP000288587">
    <property type="component" value="Unassembled WGS sequence"/>
</dbReference>
<dbReference type="AlphaFoldDB" id="A0A437LSJ6"/>
<dbReference type="PROSITE" id="PS00163">
    <property type="entry name" value="FUMARATE_LYASES"/>
    <property type="match status" value="1"/>
</dbReference>
<dbReference type="NCBIfam" id="TIGR00838">
    <property type="entry name" value="argH"/>
    <property type="match status" value="1"/>
</dbReference>
<dbReference type="GO" id="GO:0042450">
    <property type="term" value="P:L-arginine biosynthetic process via ornithine"/>
    <property type="evidence" value="ECO:0007669"/>
    <property type="project" value="UniProtKB-UniRule"/>
</dbReference>
<dbReference type="InterPro" id="IPR020557">
    <property type="entry name" value="Fumarate_lyase_CS"/>
</dbReference>
<dbReference type="Pfam" id="PF14698">
    <property type="entry name" value="ASL_C2"/>
    <property type="match status" value="1"/>
</dbReference>
<dbReference type="Gene3D" id="1.10.40.30">
    <property type="entry name" value="Fumarase/aspartase (C-terminal domain)"/>
    <property type="match status" value="1"/>
</dbReference>
<dbReference type="InterPro" id="IPR022761">
    <property type="entry name" value="Fumarate_lyase_N"/>
</dbReference>
<evidence type="ECO:0000256" key="4">
    <source>
        <dbReference type="ARBA" id="ARBA00022571"/>
    </source>
</evidence>
<name>A0A437LSJ6_9BURK</name>
<organism evidence="10 11">
    <name type="scientific">Inhella crocodyli</name>
    <dbReference type="NCBI Taxonomy" id="2499851"/>
    <lineage>
        <taxon>Bacteria</taxon>
        <taxon>Pseudomonadati</taxon>
        <taxon>Pseudomonadota</taxon>
        <taxon>Betaproteobacteria</taxon>
        <taxon>Burkholderiales</taxon>
        <taxon>Sphaerotilaceae</taxon>
        <taxon>Inhella</taxon>
    </lineage>
</organism>
<dbReference type="InterPro" id="IPR009049">
    <property type="entry name" value="Argininosuccinate_lyase"/>
</dbReference>
<evidence type="ECO:0000256" key="2">
    <source>
        <dbReference type="ARBA" id="ARBA00004941"/>
    </source>
</evidence>
<evidence type="ECO:0000313" key="10">
    <source>
        <dbReference type="EMBL" id="RVT88370.1"/>
    </source>
</evidence>
<dbReference type="FunFam" id="1.10.40.30:FF:000001">
    <property type="entry name" value="Argininosuccinate lyase"/>
    <property type="match status" value="1"/>
</dbReference>
<keyword evidence="4 7" id="KW-0055">Arginine biosynthesis</keyword>
<proteinExistence type="inferred from homology"/>
<dbReference type="Gene3D" id="1.10.275.10">
    <property type="entry name" value="Fumarase/aspartase (N-terminal domain)"/>
    <property type="match status" value="1"/>
</dbReference>
<comment type="caution">
    <text evidence="10">The sequence shown here is derived from an EMBL/GenBank/DDBJ whole genome shotgun (WGS) entry which is preliminary data.</text>
</comment>
<comment type="catalytic activity">
    <reaction evidence="1 7">
        <text>2-(N(omega)-L-arginino)succinate = fumarate + L-arginine</text>
        <dbReference type="Rhea" id="RHEA:24020"/>
        <dbReference type="ChEBI" id="CHEBI:29806"/>
        <dbReference type="ChEBI" id="CHEBI:32682"/>
        <dbReference type="ChEBI" id="CHEBI:57472"/>
        <dbReference type="EC" id="4.3.2.1"/>
    </reaction>
</comment>
<dbReference type="PANTHER" id="PTHR43814">
    <property type="entry name" value="ARGININOSUCCINATE LYASE"/>
    <property type="match status" value="1"/>
</dbReference>
<keyword evidence="11" id="KW-1185">Reference proteome</keyword>
<keyword evidence="7" id="KW-0963">Cytoplasm</keyword>
<dbReference type="InterPro" id="IPR008948">
    <property type="entry name" value="L-Aspartase-like"/>
</dbReference>
<evidence type="ECO:0000256" key="6">
    <source>
        <dbReference type="ARBA" id="ARBA00023239"/>
    </source>
</evidence>
<dbReference type="FunFam" id="1.20.200.10:FF:000015">
    <property type="entry name" value="argininosuccinate lyase isoform X2"/>
    <property type="match status" value="1"/>
</dbReference>
<evidence type="ECO:0000256" key="7">
    <source>
        <dbReference type="HAMAP-Rule" id="MF_00006"/>
    </source>
</evidence>
<keyword evidence="6 7" id="KW-0456">Lyase</keyword>
<dbReference type="FunFam" id="1.10.275.10:FF:000002">
    <property type="entry name" value="Argininosuccinate lyase"/>
    <property type="match status" value="1"/>
</dbReference>
<dbReference type="SUPFAM" id="SSF48557">
    <property type="entry name" value="L-aspartase-like"/>
    <property type="match status" value="1"/>
</dbReference>
<dbReference type="EMBL" id="SACM01000001">
    <property type="protein sequence ID" value="RVT88370.1"/>
    <property type="molecule type" value="Genomic_DNA"/>
</dbReference>
<dbReference type="CDD" id="cd01359">
    <property type="entry name" value="Argininosuccinate_lyase"/>
    <property type="match status" value="1"/>
</dbReference>
<keyword evidence="5 7" id="KW-0028">Amino-acid biosynthesis</keyword>
<feature type="domain" description="Fumarate lyase N-terminal" evidence="8">
    <location>
        <begin position="18"/>
        <end position="309"/>
    </location>
</feature>
<dbReference type="OrthoDB" id="9769623at2"/>
<evidence type="ECO:0000256" key="5">
    <source>
        <dbReference type="ARBA" id="ARBA00022605"/>
    </source>
</evidence>
<dbReference type="UniPathway" id="UPA00068">
    <property type="reaction ID" value="UER00114"/>
</dbReference>
<dbReference type="HAMAP" id="MF_00006">
    <property type="entry name" value="Arg_succ_lyase"/>
    <property type="match status" value="1"/>
</dbReference>
<dbReference type="Pfam" id="PF00206">
    <property type="entry name" value="Lyase_1"/>
    <property type="match status" value="1"/>
</dbReference>
<dbReference type="Gene3D" id="1.20.200.10">
    <property type="entry name" value="Fumarase/aspartase (Central domain)"/>
    <property type="match status" value="1"/>
</dbReference>
<accession>A0A437LSJ6</accession>
<dbReference type="PANTHER" id="PTHR43814:SF1">
    <property type="entry name" value="ARGININOSUCCINATE LYASE"/>
    <property type="match status" value="1"/>
</dbReference>